<dbReference type="InterPro" id="IPR046348">
    <property type="entry name" value="SIS_dom_sf"/>
</dbReference>
<dbReference type="SUPFAM" id="SSF53697">
    <property type="entry name" value="SIS domain"/>
    <property type="match status" value="1"/>
</dbReference>
<proteinExistence type="predicted"/>
<keyword evidence="1" id="KW-0413">Isomerase</keyword>
<reference evidence="1" key="1">
    <citation type="submission" date="2019-11" db="EMBL/GenBank/DDBJ databases">
        <title>Characterization of Clostridium perfringens isolates from swine manure treated agricultural soils.</title>
        <authorList>
            <person name="Wushke S.T."/>
        </authorList>
    </citation>
    <scope>NUCLEOTIDE SEQUENCE</scope>
    <source>
        <strain evidence="1">X15</strain>
    </source>
</reference>
<dbReference type="EMBL" id="WNVG01001520">
    <property type="protein sequence ID" value="MDZ5035327.1"/>
    <property type="molecule type" value="Genomic_DNA"/>
</dbReference>
<dbReference type="Proteomes" id="UP001289066">
    <property type="component" value="Unassembled WGS sequence"/>
</dbReference>
<protein>
    <submittedName>
        <fullName evidence="1">Glucose-6-phosphate isomerase</fullName>
    </submittedName>
</protein>
<comment type="caution">
    <text evidence="1">The sequence shown here is derived from an EMBL/GenBank/DDBJ whole genome shotgun (WGS) entry which is preliminary data.</text>
</comment>
<organism evidence="1 2">
    <name type="scientific">Clostridium perfringens</name>
    <dbReference type="NCBI Taxonomy" id="1502"/>
    <lineage>
        <taxon>Bacteria</taxon>
        <taxon>Bacillati</taxon>
        <taxon>Bacillota</taxon>
        <taxon>Clostridia</taxon>
        <taxon>Eubacteriales</taxon>
        <taxon>Clostridiaceae</taxon>
        <taxon>Clostridium</taxon>
    </lineage>
</organism>
<gene>
    <name evidence="1" type="ORF">GNF81_21845</name>
</gene>
<dbReference type="GO" id="GO:0006096">
    <property type="term" value="P:glycolytic process"/>
    <property type="evidence" value="ECO:0007669"/>
    <property type="project" value="InterPro"/>
</dbReference>
<sequence>MNKGLRLDLSKVEPYAKLHELDYMEAMVKGAHETLHNKSGAGNDFLGWLDLPVNYDKEEFSRIKNAAEKIKKNSEALIVIGIGGSYLGPRAAIE</sequence>
<dbReference type="PROSITE" id="PS51463">
    <property type="entry name" value="P_GLUCOSE_ISOMERASE_3"/>
    <property type="match status" value="1"/>
</dbReference>
<dbReference type="InterPro" id="IPR001672">
    <property type="entry name" value="G6P_Isomerase"/>
</dbReference>
<dbReference type="AlphaFoldDB" id="A0AAW9J6M1"/>
<evidence type="ECO:0000313" key="1">
    <source>
        <dbReference type="EMBL" id="MDZ5035327.1"/>
    </source>
</evidence>
<evidence type="ECO:0000313" key="2">
    <source>
        <dbReference type="Proteomes" id="UP001289066"/>
    </source>
</evidence>
<name>A0AAW9J6M1_CLOPF</name>
<dbReference type="Gene3D" id="3.40.50.10490">
    <property type="entry name" value="Glucose-6-phosphate isomerase like protein, domain 1"/>
    <property type="match status" value="2"/>
</dbReference>
<dbReference type="GO" id="GO:0006094">
    <property type="term" value="P:gluconeogenesis"/>
    <property type="evidence" value="ECO:0007669"/>
    <property type="project" value="InterPro"/>
</dbReference>
<feature type="non-terminal residue" evidence="1">
    <location>
        <position position="94"/>
    </location>
</feature>
<dbReference type="GO" id="GO:0004347">
    <property type="term" value="F:glucose-6-phosphate isomerase activity"/>
    <property type="evidence" value="ECO:0007669"/>
    <property type="project" value="InterPro"/>
</dbReference>
<accession>A0AAW9J6M1</accession>
<dbReference type="GO" id="GO:0097367">
    <property type="term" value="F:carbohydrate derivative binding"/>
    <property type="evidence" value="ECO:0007669"/>
    <property type="project" value="InterPro"/>
</dbReference>